<feature type="domain" description="Defence against restriction A N-terminal" evidence="3">
    <location>
        <begin position="17"/>
        <end position="104"/>
    </location>
</feature>
<dbReference type="InterPro" id="IPR041140">
    <property type="entry name" value="DarA_N"/>
</dbReference>
<accession>A0AAJ2S2F0</accession>
<evidence type="ECO:0000256" key="1">
    <source>
        <dbReference type="SAM" id="Coils"/>
    </source>
</evidence>
<dbReference type="RefSeq" id="WP_319618847.1">
    <property type="nucleotide sequence ID" value="NZ_JAWXXT010000002.1"/>
</dbReference>
<keyword evidence="1" id="KW-0175">Coiled coil</keyword>
<protein>
    <recommendedName>
        <fullName evidence="3">Defence against restriction A N-terminal domain-containing protein</fullName>
    </recommendedName>
</protein>
<evidence type="ECO:0000313" key="5">
    <source>
        <dbReference type="Proteomes" id="UP001276761"/>
    </source>
</evidence>
<gene>
    <name evidence="4" type="ORF">SIL78_18555</name>
</gene>
<evidence type="ECO:0000259" key="3">
    <source>
        <dbReference type="Pfam" id="PF18788"/>
    </source>
</evidence>
<feature type="coiled-coil region" evidence="1">
    <location>
        <begin position="137"/>
        <end position="178"/>
    </location>
</feature>
<proteinExistence type="predicted"/>
<name>A0AAJ2S2F0_9GAMM</name>
<dbReference type="GeneID" id="303167540"/>
<dbReference type="Proteomes" id="UP001276761">
    <property type="component" value="Unassembled WGS sequence"/>
</dbReference>
<dbReference type="EMBL" id="JAWXXT010000002">
    <property type="protein sequence ID" value="MDX5979552.1"/>
    <property type="molecule type" value="Genomic_DNA"/>
</dbReference>
<dbReference type="AlphaFoldDB" id="A0AAJ2S2F0"/>
<reference evidence="4" key="1">
    <citation type="submission" date="2023-11" db="EMBL/GenBank/DDBJ databases">
        <title>MicrobeMod: A computational toolkit for identifying prokaryotic methylation and restriction-modification with nanopore sequencing.</title>
        <authorList>
            <person name="Crits-Christoph A."/>
            <person name="Kang S.C."/>
            <person name="Lee H."/>
            <person name="Ostrov N."/>
        </authorList>
    </citation>
    <scope>NUCLEOTIDE SEQUENCE</scope>
    <source>
        <strain evidence="4">ATCC BAA-953</strain>
    </source>
</reference>
<evidence type="ECO:0000256" key="2">
    <source>
        <dbReference type="SAM" id="MobiDB-lite"/>
    </source>
</evidence>
<evidence type="ECO:0000313" key="4">
    <source>
        <dbReference type="EMBL" id="MDX5979552.1"/>
    </source>
</evidence>
<sequence>MRQNYVTFDFNNFDADGLASVKREFEKAGLTVTDIEANNRSRRMSGFATKMARFFFQDGQSITLRIKGDGDVFQVQLNSRIIPIQQVDNMKGAIEEMARMATSNAPAWKKAQRRKQQRAKVNTDDLKARSLPRGKQIEALESEVSELRATRAELESENAALNKAMEERRTTLQTLEQQVQAATS</sequence>
<comment type="caution">
    <text evidence="4">The sequence shown here is derived from an EMBL/GenBank/DDBJ whole genome shotgun (WGS) entry which is preliminary data.</text>
</comment>
<organism evidence="4 5">
    <name type="scientific">Vreelandella alkaliphila</name>
    <dbReference type="NCBI Taxonomy" id="272774"/>
    <lineage>
        <taxon>Bacteria</taxon>
        <taxon>Pseudomonadati</taxon>
        <taxon>Pseudomonadota</taxon>
        <taxon>Gammaproteobacteria</taxon>
        <taxon>Oceanospirillales</taxon>
        <taxon>Halomonadaceae</taxon>
        <taxon>Vreelandella</taxon>
    </lineage>
</organism>
<feature type="region of interest" description="Disordered" evidence="2">
    <location>
        <begin position="105"/>
        <end position="134"/>
    </location>
</feature>
<dbReference type="Pfam" id="PF18788">
    <property type="entry name" value="DarA_N"/>
    <property type="match status" value="1"/>
</dbReference>